<dbReference type="STRING" id="1300347.I601_3613"/>
<comment type="cofactor">
    <cofactor evidence="7">
        <name>Zn(2+)</name>
        <dbReference type="ChEBI" id="CHEBI:29105"/>
    </cofactor>
    <text evidence="7">Binds 1 zinc ion per subunit.</text>
</comment>
<proteinExistence type="inferred from homology"/>
<feature type="binding site" evidence="7">
    <location>
        <position position="98"/>
    </location>
    <ligand>
        <name>Zn(2+)</name>
        <dbReference type="ChEBI" id="CHEBI:29105"/>
    </ligand>
</feature>
<feature type="binding site" evidence="7">
    <location>
        <position position="95"/>
    </location>
    <ligand>
        <name>Zn(2+)</name>
        <dbReference type="ChEBI" id="CHEBI:29105"/>
    </ligand>
</feature>
<dbReference type="PANTHER" id="PTHR43175:SF3">
    <property type="entry name" value="CARBON DISULFIDE HYDROLASE"/>
    <property type="match status" value="1"/>
</dbReference>
<evidence type="ECO:0000256" key="2">
    <source>
        <dbReference type="ARBA" id="ARBA00012925"/>
    </source>
</evidence>
<dbReference type="CDD" id="cd03379">
    <property type="entry name" value="beta_CA_cladeD"/>
    <property type="match status" value="1"/>
</dbReference>
<dbReference type="SUPFAM" id="SSF53056">
    <property type="entry name" value="beta-carbonic anhydrase, cab"/>
    <property type="match status" value="1"/>
</dbReference>
<feature type="binding site" evidence="7">
    <location>
        <position position="42"/>
    </location>
    <ligand>
        <name>Zn(2+)</name>
        <dbReference type="ChEBI" id="CHEBI:29105"/>
    </ligand>
</feature>
<dbReference type="EMBL" id="CP015079">
    <property type="protein sequence ID" value="ANH40019.1"/>
    <property type="molecule type" value="Genomic_DNA"/>
</dbReference>
<dbReference type="OrthoDB" id="8968066at2"/>
<evidence type="ECO:0000256" key="3">
    <source>
        <dbReference type="ARBA" id="ARBA00022723"/>
    </source>
</evidence>
<keyword evidence="8" id="KW-0456">Lyase</keyword>
<sequence length="170" mass="17993">MAANDLTPGFDDLLEANRSFADTFDLAGFDGVAKAGVAIVTCMDSRIDPLGMIGLKPGDAKIFRNPGGRVTPQALEALVLGAHLLNVQRILVIPHTRCAMASATEAELHERVTASAGSDSTWQSFSVVTDQEATLAEDVAKVRSHPLIPDTLQVGGFIYDVDSGLLTQLC</sequence>
<protein>
    <recommendedName>
        <fullName evidence="2">carbonic anhydrase</fullName>
        <ecNumber evidence="2">4.2.1.1</ecNumber>
    </recommendedName>
</protein>
<accession>A0A1A9GNY4</accession>
<reference evidence="8 9" key="1">
    <citation type="submission" date="2016-03" db="EMBL/GenBank/DDBJ databases">
        <title>Complete genome sequence of a soil Actinobacterium, Nocardioides dokdonensis FR1436.</title>
        <authorList>
            <person name="Kwon S.-K."/>
            <person name="Kim K."/>
            <person name="Kim J.F."/>
        </authorList>
    </citation>
    <scope>NUCLEOTIDE SEQUENCE [LARGE SCALE GENOMIC DNA]</scope>
    <source>
        <strain evidence="8 9">FR1436</strain>
    </source>
</reference>
<evidence type="ECO:0000256" key="1">
    <source>
        <dbReference type="ARBA" id="ARBA00006217"/>
    </source>
</evidence>
<dbReference type="InterPro" id="IPR036874">
    <property type="entry name" value="Carbonic_anhydrase_sf"/>
</dbReference>
<dbReference type="PANTHER" id="PTHR43175">
    <property type="entry name" value="CARBONIC ANHYDRASE"/>
    <property type="match status" value="1"/>
</dbReference>
<dbReference type="KEGG" id="ndk:I601_3613"/>
<dbReference type="RefSeq" id="WP_068112771.1">
    <property type="nucleotide sequence ID" value="NZ_CP015079.1"/>
</dbReference>
<organism evidence="8 9">
    <name type="scientific">Nocardioides dokdonensis FR1436</name>
    <dbReference type="NCBI Taxonomy" id="1300347"/>
    <lineage>
        <taxon>Bacteria</taxon>
        <taxon>Bacillati</taxon>
        <taxon>Actinomycetota</taxon>
        <taxon>Actinomycetes</taxon>
        <taxon>Propionibacteriales</taxon>
        <taxon>Nocardioidaceae</taxon>
        <taxon>Nocardioides</taxon>
    </lineage>
</organism>
<feature type="binding site" evidence="7">
    <location>
        <position position="44"/>
    </location>
    <ligand>
        <name>Zn(2+)</name>
        <dbReference type="ChEBI" id="CHEBI:29105"/>
    </ligand>
</feature>
<keyword evidence="4 7" id="KW-0862">Zinc</keyword>
<evidence type="ECO:0000256" key="6">
    <source>
        <dbReference type="ARBA" id="ARBA00048348"/>
    </source>
</evidence>
<dbReference type="EC" id="4.2.1.1" evidence="2"/>
<dbReference type="Pfam" id="PF00484">
    <property type="entry name" value="Pro_CA"/>
    <property type="match status" value="1"/>
</dbReference>
<gene>
    <name evidence="8" type="primary">mtcA1</name>
    <name evidence="8" type="ORF">I601_3613</name>
</gene>
<comment type="function">
    <text evidence="5">Catalyzes the reversible hydration of carbon dioxide to form bicarbonate.</text>
</comment>
<dbReference type="AlphaFoldDB" id="A0A1A9GNY4"/>
<evidence type="ECO:0000256" key="7">
    <source>
        <dbReference type="PIRSR" id="PIRSR601765-1"/>
    </source>
</evidence>
<dbReference type="GO" id="GO:0008270">
    <property type="term" value="F:zinc ion binding"/>
    <property type="evidence" value="ECO:0007669"/>
    <property type="project" value="InterPro"/>
</dbReference>
<evidence type="ECO:0000256" key="5">
    <source>
        <dbReference type="ARBA" id="ARBA00024993"/>
    </source>
</evidence>
<keyword evidence="9" id="KW-1185">Reference proteome</keyword>
<dbReference type="PATRIC" id="fig|1300347.3.peg.3623"/>
<name>A0A1A9GNY4_9ACTN</name>
<dbReference type="SMART" id="SM00947">
    <property type="entry name" value="Pro_CA"/>
    <property type="match status" value="1"/>
</dbReference>
<evidence type="ECO:0000256" key="4">
    <source>
        <dbReference type="ARBA" id="ARBA00022833"/>
    </source>
</evidence>
<keyword evidence="3 7" id="KW-0479">Metal-binding</keyword>
<dbReference type="Proteomes" id="UP000077868">
    <property type="component" value="Chromosome"/>
</dbReference>
<dbReference type="InterPro" id="IPR001765">
    <property type="entry name" value="Carbonic_anhydrase"/>
</dbReference>
<evidence type="ECO:0000313" key="8">
    <source>
        <dbReference type="EMBL" id="ANH40019.1"/>
    </source>
</evidence>
<evidence type="ECO:0000313" key="9">
    <source>
        <dbReference type="Proteomes" id="UP000077868"/>
    </source>
</evidence>
<dbReference type="Gene3D" id="3.40.1050.10">
    <property type="entry name" value="Carbonic anhydrase"/>
    <property type="match status" value="1"/>
</dbReference>
<comment type="similarity">
    <text evidence="1">Belongs to the beta-class carbonic anhydrase family.</text>
</comment>
<comment type="catalytic activity">
    <reaction evidence="6">
        <text>hydrogencarbonate + H(+) = CO2 + H2O</text>
        <dbReference type="Rhea" id="RHEA:10748"/>
        <dbReference type="ChEBI" id="CHEBI:15377"/>
        <dbReference type="ChEBI" id="CHEBI:15378"/>
        <dbReference type="ChEBI" id="CHEBI:16526"/>
        <dbReference type="ChEBI" id="CHEBI:17544"/>
        <dbReference type="EC" id="4.2.1.1"/>
    </reaction>
</comment>
<dbReference type="GO" id="GO:0004089">
    <property type="term" value="F:carbonate dehydratase activity"/>
    <property type="evidence" value="ECO:0007669"/>
    <property type="project" value="UniProtKB-EC"/>
</dbReference>